<name>E4ZHQ9_LEPMJ</name>
<feature type="compositionally biased region" description="Low complexity" evidence="1">
    <location>
        <begin position="249"/>
        <end position="263"/>
    </location>
</feature>
<dbReference type="RefSeq" id="XP_003834257.1">
    <property type="nucleotide sequence ID" value="XM_003834209.1"/>
</dbReference>
<feature type="compositionally biased region" description="Low complexity" evidence="1">
    <location>
        <begin position="37"/>
        <end position="53"/>
    </location>
</feature>
<reference evidence="4" key="1">
    <citation type="journal article" date="2011" name="Nat. Commun.">
        <title>Effector diversification within compartments of the Leptosphaeria maculans genome affected by Repeat-Induced Point mutations.</title>
        <authorList>
            <person name="Rouxel T."/>
            <person name="Grandaubert J."/>
            <person name="Hane J.K."/>
            <person name="Hoede C."/>
            <person name="van de Wouw A.P."/>
            <person name="Couloux A."/>
            <person name="Dominguez V."/>
            <person name="Anthouard V."/>
            <person name="Bally P."/>
            <person name="Bourras S."/>
            <person name="Cozijnsen A.J."/>
            <person name="Ciuffetti L.M."/>
            <person name="Degrave A."/>
            <person name="Dilmaghani A."/>
            <person name="Duret L."/>
            <person name="Fudal I."/>
            <person name="Goodwin S.B."/>
            <person name="Gout L."/>
            <person name="Glaser N."/>
            <person name="Linglin J."/>
            <person name="Kema G.H.J."/>
            <person name="Lapalu N."/>
            <person name="Lawrence C.B."/>
            <person name="May K."/>
            <person name="Meyer M."/>
            <person name="Ollivier B."/>
            <person name="Poulain J."/>
            <person name="Schoch C.L."/>
            <person name="Simon A."/>
            <person name="Spatafora J.W."/>
            <person name="Stachowiak A."/>
            <person name="Turgeon B.G."/>
            <person name="Tyler B.M."/>
            <person name="Vincent D."/>
            <person name="Weissenbach J."/>
            <person name="Amselem J."/>
            <person name="Quesneville H."/>
            <person name="Oliver R.P."/>
            <person name="Wincker P."/>
            <person name="Balesdent M.-H."/>
            <person name="Howlett B.J."/>
        </authorList>
    </citation>
    <scope>NUCLEOTIDE SEQUENCE [LARGE SCALE GENOMIC DNA]</scope>
    <source>
        <strain evidence="4">JN3 / isolate v23.1.3 / race Av1-4-5-6-7-8</strain>
    </source>
</reference>
<evidence type="ECO:0000256" key="1">
    <source>
        <dbReference type="SAM" id="MobiDB-lite"/>
    </source>
</evidence>
<dbReference type="OrthoDB" id="2192830at2759"/>
<gene>
    <name evidence="3" type="ORF">LEMA_P059260.1</name>
</gene>
<dbReference type="InParanoid" id="E4ZHQ9"/>
<feature type="region of interest" description="Disordered" evidence="1">
    <location>
        <begin position="147"/>
        <end position="212"/>
    </location>
</feature>
<protein>
    <submittedName>
        <fullName evidence="3">Predicted protein</fullName>
    </submittedName>
</protein>
<feature type="region of interest" description="Disordered" evidence="1">
    <location>
        <begin position="238"/>
        <end position="264"/>
    </location>
</feature>
<proteinExistence type="predicted"/>
<dbReference type="OMA" id="YREVEVH"/>
<dbReference type="Proteomes" id="UP000002668">
    <property type="component" value="Genome"/>
</dbReference>
<feature type="compositionally biased region" description="Low complexity" evidence="1">
    <location>
        <begin position="380"/>
        <end position="391"/>
    </location>
</feature>
<dbReference type="EMBL" id="FP929065">
    <property type="protein sequence ID" value="CBX90892.1"/>
    <property type="molecule type" value="Genomic_DNA"/>
</dbReference>
<organism evidence="4">
    <name type="scientific">Leptosphaeria maculans (strain JN3 / isolate v23.1.3 / race Av1-4-5-6-7-8)</name>
    <name type="common">Blackleg fungus</name>
    <name type="synonym">Phoma lingam</name>
    <dbReference type="NCBI Taxonomy" id="985895"/>
    <lineage>
        <taxon>Eukaryota</taxon>
        <taxon>Fungi</taxon>
        <taxon>Dikarya</taxon>
        <taxon>Ascomycota</taxon>
        <taxon>Pezizomycotina</taxon>
        <taxon>Dothideomycetes</taxon>
        <taxon>Pleosporomycetidae</taxon>
        <taxon>Pleosporales</taxon>
        <taxon>Pleosporineae</taxon>
        <taxon>Leptosphaeriaceae</taxon>
        <taxon>Plenodomus</taxon>
        <taxon>Plenodomus lingam/Leptosphaeria maculans species complex</taxon>
    </lineage>
</organism>
<sequence>MSAYRSSTGNLDRFDEPLRGGAAERWDREKFERIRRGGANVAGGPAPGSSTGSRGRDDYEHFRYQEHDRYPGGHRDIDIHEDRRRPGPPVMEREVIHDERFERPSRRPNDLFHEPTPSEIANQALAPYRRRSVIDKDINIGINIDDRRQPARPQRPGYIRRQSSLDTFDRRPLPRYTELERHDYRPPANVPIPLPIRERRRSPPRRYHDEDDYEDVRFEDRSARGREREGYREVEVHREKSRVRRSKSVAKSTRSSSMSSFEEIQPPRATWGKRGKTRLPKRLVKKQAIIELGYPFEEEDNFLIVTRALEKEHIDEIIKISENYKEEKVTYVYEEQIEAPAPPPPPPASVAPPPPPAPPSVMHAPPPPPSAYAPVPPSHYAPAPSSHYAPSQRAPSPSVHEHDRYVEIERSNEIHGPATSFLPGRGELVRRDDHRTERDIRDEIRFLEEERRMLKYEREGDREYEFIERTPKKEVVRVDRDRKVRRVKDRPNPKIVAAMMSTLT</sequence>
<feature type="compositionally biased region" description="Basic residues" evidence="1">
    <location>
        <begin position="239"/>
        <end position="248"/>
    </location>
</feature>
<dbReference type="InterPro" id="IPR058348">
    <property type="entry name" value="DUF8035"/>
</dbReference>
<dbReference type="GeneID" id="13284032"/>
<keyword evidence="4" id="KW-1185">Reference proteome</keyword>
<dbReference type="AlphaFoldDB" id="E4ZHQ9"/>
<dbReference type="eggNOG" id="ENOG502S333">
    <property type="taxonomic scope" value="Eukaryota"/>
</dbReference>
<dbReference type="VEuPathDB" id="FungiDB:LEMA_P059260.1"/>
<feature type="compositionally biased region" description="Basic and acidic residues" evidence="1">
    <location>
        <begin position="167"/>
        <end position="185"/>
    </location>
</feature>
<feature type="compositionally biased region" description="Pro residues" evidence="1">
    <location>
        <begin position="340"/>
        <end position="379"/>
    </location>
</feature>
<feature type="compositionally biased region" description="Polar residues" evidence="1">
    <location>
        <begin position="1"/>
        <end position="10"/>
    </location>
</feature>
<evidence type="ECO:0000259" key="2">
    <source>
        <dbReference type="Pfam" id="PF26118"/>
    </source>
</evidence>
<dbReference type="HOGENOM" id="CLU_053162_0_0_1"/>
<feature type="domain" description="DUF8035" evidence="2">
    <location>
        <begin position="273"/>
        <end position="326"/>
    </location>
</feature>
<evidence type="ECO:0000313" key="4">
    <source>
        <dbReference type="Proteomes" id="UP000002668"/>
    </source>
</evidence>
<feature type="region of interest" description="Disordered" evidence="1">
    <location>
        <begin position="1"/>
        <end position="116"/>
    </location>
</feature>
<feature type="compositionally biased region" description="Basic and acidic residues" evidence="1">
    <location>
        <begin position="12"/>
        <end position="35"/>
    </location>
</feature>
<dbReference type="Pfam" id="PF26118">
    <property type="entry name" value="DUF8035"/>
    <property type="match status" value="1"/>
</dbReference>
<feature type="region of interest" description="Disordered" evidence="1">
    <location>
        <begin position="338"/>
        <end position="404"/>
    </location>
</feature>
<dbReference type="STRING" id="985895.E4ZHQ9"/>
<evidence type="ECO:0000313" key="3">
    <source>
        <dbReference type="EMBL" id="CBX90892.1"/>
    </source>
</evidence>
<feature type="compositionally biased region" description="Basic and acidic residues" evidence="1">
    <location>
        <begin position="54"/>
        <end position="113"/>
    </location>
</feature>
<accession>E4ZHQ9</accession>